<dbReference type="InterPro" id="IPR009936">
    <property type="entry name" value="DUF1468"/>
</dbReference>
<feature type="transmembrane region" description="Helical" evidence="1">
    <location>
        <begin position="12"/>
        <end position="35"/>
    </location>
</feature>
<name>A0A084UES1_9HYPH</name>
<dbReference type="RefSeq" id="WP_036483413.1">
    <property type="nucleotide sequence ID" value="NZ_JMQM01000001.1"/>
</dbReference>
<dbReference type="AlphaFoldDB" id="A0A084UES1"/>
<feature type="domain" description="DUF1468" evidence="2">
    <location>
        <begin position="18"/>
        <end position="163"/>
    </location>
</feature>
<feature type="transmembrane region" description="Helical" evidence="1">
    <location>
        <begin position="112"/>
        <end position="132"/>
    </location>
</feature>
<dbReference type="OrthoDB" id="7871288at2"/>
<evidence type="ECO:0000259" key="2">
    <source>
        <dbReference type="Pfam" id="PF07331"/>
    </source>
</evidence>
<accession>A0A084UES1</accession>
<keyword evidence="1" id="KW-0472">Membrane</keyword>
<protein>
    <submittedName>
        <fullName evidence="3">Tripartite tricarboxylate transporter TctB family protein</fullName>
    </submittedName>
</protein>
<reference evidence="3 4" key="1">
    <citation type="submission" date="2014-05" db="EMBL/GenBank/DDBJ databases">
        <title>Draft Genome Sequence of Nitratireductor basaltis Strain UMTGB225, A Marine Bacterium Isolated from Green Barrel Tunicate.</title>
        <authorList>
            <person name="Gan H.Y."/>
        </authorList>
    </citation>
    <scope>NUCLEOTIDE SEQUENCE [LARGE SCALE GENOMIC DNA]</scope>
    <source>
        <strain evidence="3 4">UMTGB225</strain>
    </source>
</reference>
<dbReference type="Proteomes" id="UP000053675">
    <property type="component" value="Unassembled WGS sequence"/>
</dbReference>
<dbReference type="Pfam" id="PF07331">
    <property type="entry name" value="TctB"/>
    <property type="match status" value="1"/>
</dbReference>
<keyword evidence="4" id="KW-1185">Reference proteome</keyword>
<feature type="transmembrane region" description="Helical" evidence="1">
    <location>
        <begin position="47"/>
        <end position="68"/>
    </location>
</feature>
<proteinExistence type="predicted"/>
<keyword evidence="1" id="KW-1133">Transmembrane helix</keyword>
<feature type="transmembrane region" description="Helical" evidence="1">
    <location>
        <begin position="89"/>
        <end position="106"/>
    </location>
</feature>
<dbReference type="PATRIC" id="fig|472175.3.peg.2498"/>
<comment type="caution">
    <text evidence="3">The sequence shown here is derived from an EMBL/GenBank/DDBJ whole genome shotgun (WGS) entry which is preliminary data.</text>
</comment>
<evidence type="ECO:0000256" key="1">
    <source>
        <dbReference type="SAM" id="Phobius"/>
    </source>
</evidence>
<sequence length="164" mass="17534">MKSPKRLGFEAYADLALVLFIVLGASLLLYGASFLPEPRFEPLGSAALPRGLAILLLFFASIIAVRAFGKTADDEGNQSAGNEAVPEKAFWRGWAMFAALVLYVAALDFFAVPFVIATALMLLASGLILNGFSLRSAFVFGLVGVLLALSLSFVFTNFLYVDLG</sequence>
<dbReference type="EMBL" id="JMQM01000001">
    <property type="protein sequence ID" value="KFB11457.1"/>
    <property type="molecule type" value="Genomic_DNA"/>
</dbReference>
<evidence type="ECO:0000313" key="4">
    <source>
        <dbReference type="Proteomes" id="UP000053675"/>
    </source>
</evidence>
<organism evidence="3 4">
    <name type="scientific">Nitratireductor basaltis</name>
    <dbReference type="NCBI Taxonomy" id="472175"/>
    <lineage>
        <taxon>Bacteria</taxon>
        <taxon>Pseudomonadati</taxon>
        <taxon>Pseudomonadota</taxon>
        <taxon>Alphaproteobacteria</taxon>
        <taxon>Hyphomicrobiales</taxon>
        <taxon>Phyllobacteriaceae</taxon>
        <taxon>Nitratireductor</taxon>
    </lineage>
</organism>
<evidence type="ECO:0000313" key="3">
    <source>
        <dbReference type="EMBL" id="KFB11457.1"/>
    </source>
</evidence>
<gene>
    <name evidence="3" type="ORF">EL18_02505</name>
</gene>
<keyword evidence="1" id="KW-0812">Transmembrane</keyword>
<dbReference type="STRING" id="472175.EL18_02505"/>
<feature type="transmembrane region" description="Helical" evidence="1">
    <location>
        <begin position="139"/>
        <end position="161"/>
    </location>
</feature>